<dbReference type="InterPro" id="IPR011646">
    <property type="entry name" value="KAP_P-loop"/>
</dbReference>
<dbReference type="OrthoDB" id="88903at2"/>
<feature type="domain" description="KAP NTPase" evidence="1">
    <location>
        <begin position="34"/>
        <end position="368"/>
    </location>
</feature>
<dbReference type="PATRIC" id="fig|80852.17.peg.2204"/>
<sequence>MIDIDKAIHSEWYNTYNWEEGKCSLGRKDYGQYISAYIRNQKQGLVLNLNGEWGTGKTHFLKQLYTNLLKQHNYPVIHINAWKSDFSNDPLLVIISELLEQLESLFFTENDNDTFQKAENKKQLLANLTTLCKKGYNTTLDLSAAFLSTKNDEWGTGLDATALNTIFSNFKMDSNSPEKQLGSTEPRIGKSLTDNYKKQIRAIEDTKSLLKEYAKFFKPEGGENNKVFILIDELDRCRPTYAIEMLETIKHFFDIPNFVFVIATDTQQLSHSIKAVYGSGFDGSEYLSRFFNRTATLPQGKLRGFILNELSKTNIIESFDQNTMLPSIESSRSNVHQISKNDFIAIEIERIATMYAISLRRLSQLIFKFEAIILSAFDDKKALFDFRMLLQLLAEYSTPSFHPVYQERKSNESKEFMAPPYIRDSYHVTNGTSFNTAINKNINYTSCLLPHQRIETDAKKEILSSLEHSWVFLNNCRGNFNITDLQQNYMSNSRSPESQVDNAYWDEIQYFRDIPSSIWSKQDYFNAVEIAETLS</sequence>
<organism evidence="2 3">
    <name type="scientific">Aliivibrio wodanis</name>
    <dbReference type="NCBI Taxonomy" id="80852"/>
    <lineage>
        <taxon>Bacteria</taxon>
        <taxon>Pseudomonadati</taxon>
        <taxon>Pseudomonadota</taxon>
        <taxon>Gammaproteobacteria</taxon>
        <taxon>Vibrionales</taxon>
        <taxon>Vibrionaceae</taxon>
        <taxon>Aliivibrio</taxon>
    </lineage>
</organism>
<dbReference type="SUPFAM" id="SSF52540">
    <property type="entry name" value="P-loop containing nucleoside triphosphate hydrolases"/>
    <property type="match status" value="1"/>
</dbReference>
<dbReference type="InterPro" id="IPR027417">
    <property type="entry name" value="P-loop_NTPase"/>
</dbReference>
<dbReference type="GeneID" id="28543706"/>
<evidence type="ECO:0000313" key="3">
    <source>
        <dbReference type="Proteomes" id="UP000032427"/>
    </source>
</evidence>
<gene>
    <name evidence="2" type="ORF">AWOD_I_2129</name>
</gene>
<name>A0A090INY0_9GAMM</name>
<keyword evidence="3" id="KW-1185">Reference proteome</keyword>
<accession>A0A090INY0</accession>
<dbReference type="AlphaFoldDB" id="A0A090INY0"/>
<proteinExistence type="predicted"/>
<evidence type="ECO:0000259" key="1">
    <source>
        <dbReference type="Pfam" id="PF07693"/>
    </source>
</evidence>
<dbReference type="HOGENOM" id="CLU_039725_1_1_6"/>
<dbReference type="Pfam" id="PF07693">
    <property type="entry name" value="KAP_NTPase"/>
    <property type="match status" value="1"/>
</dbReference>
<dbReference type="Gene3D" id="3.40.50.300">
    <property type="entry name" value="P-loop containing nucleotide triphosphate hydrolases"/>
    <property type="match status" value="1"/>
</dbReference>
<dbReference type="KEGG" id="awd:AWOD_I_2129"/>
<protein>
    <recommendedName>
        <fullName evidence="1">KAP NTPase domain-containing protein</fullName>
    </recommendedName>
</protein>
<reference evidence="3" key="1">
    <citation type="submission" date="2014-09" db="EMBL/GenBank/DDBJ databases">
        <authorList>
            <person name="Hjerde E."/>
        </authorList>
    </citation>
    <scope>NUCLEOTIDE SEQUENCE [LARGE SCALE GENOMIC DNA]</scope>
    <source>
        <strain evidence="3">06/09/139</strain>
    </source>
</reference>
<evidence type="ECO:0000313" key="2">
    <source>
        <dbReference type="EMBL" id="CED72192.1"/>
    </source>
</evidence>
<dbReference type="EMBL" id="LN554846">
    <property type="protein sequence ID" value="CED72192.1"/>
    <property type="molecule type" value="Genomic_DNA"/>
</dbReference>
<dbReference type="Proteomes" id="UP000032427">
    <property type="component" value="Chromosome 1"/>
</dbReference>